<keyword evidence="3" id="KW-1185">Reference proteome</keyword>
<dbReference type="AlphaFoldDB" id="A0A212UGM7"/>
<gene>
    <name evidence="2" type="ORF">SAMN06265337_3978</name>
</gene>
<evidence type="ECO:0008006" key="4">
    <source>
        <dbReference type="Google" id="ProtNLM"/>
    </source>
</evidence>
<evidence type="ECO:0000313" key="2">
    <source>
        <dbReference type="EMBL" id="SNC77395.1"/>
    </source>
</evidence>
<feature type="region of interest" description="Disordered" evidence="1">
    <location>
        <begin position="105"/>
        <end position="125"/>
    </location>
</feature>
<dbReference type="OrthoDB" id="679343at2"/>
<proteinExistence type="predicted"/>
<protein>
    <recommendedName>
        <fullName evidence="4">DUF4157 domain-containing protein</fullName>
    </recommendedName>
</protein>
<reference evidence="3" key="1">
    <citation type="submission" date="2017-06" db="EMBL/GenBank/DDBJ databases">
        <authorList>
            <person name="Varghese N."/>
            <person name="Submissions S."/>
        </authorList>
    </citation>
    <scope>NUCLEOTIDE SEQUENCE [LARGE SCALE GENOMIC DNA]</scope>
    <source>
        <strain evidence="3">DSM 11116</strain>
    </source>
</reference>
<organism evidence="2 3">
    <name type="scientific">Hymenobacter gelipurpurascens</name>
    <dbReference type="NCBI Taxonomy" id="89968"/>
    <lineage>
        <taxon>Bacteria</taxon>
        <taxon>Pseudomonadati</taxon>
        <taxon>Bacteroidota</taxon>
        <taxon>Cytophagia</taxon>
        <taxon>Cytophagales</taxon>
        <taxon>Hymenobacteraceae</taxon>
        <taxon>Hymenobacter</taxon>
    </lineage>
</organism>
<name>A0A212UGM7_9BACT</name>
<evidence type="ECO:0000256" key="1">
    <source>
        <dbReference type="SAM" id="MobiDB-lite"/>
    </source>
</evidence>
<dbReference type="Proteomes" id="UP000198131">
    <property type="component" value="Unassembled WGS sequence"/>
</dbReference>
<sequence length="125" mass="14355">MELPRIIENSPFARAARLKLGARSVALVLGQNIHLSGATREEFLRDPHWVAHEMEHIRQFQEHGHFGFLWRYLVGWVRYGYYNIPFEVAAREAGERDALLYAQGQALPSPEQRHASPKGPRNLPS</sequence>
<evidence type="ECO:0000313" key="3">
    <source>
        <dbReference type="Proteomes" id="UP000198131"/>
    </source>
</evidence>
<dbReference type="RefSeq" id="WP_088845375.1">
    <property type="nucleotide sequence ID" value="NZ_FYEW01000003.1"/>
</dbReference>
<dbReference type="EMBL" id="FYEW01000003">
    <property type="protein sequence ID" value="SNC77395.1"/>
    <property type="molecule type" value="Genomic_DNA"/>
</dbReference>
<accession>A0A212UGM7</accession>